<dbReference type="EMBL" id="RAPE01000001">
    <property type="protein sequence ID" value="RKF16645.1"/>
    <property type="molecule type" value="Genomic_DNA"/>
</dbReference>
<dbReference type="Proteomes" id="UP000281128">
    <property type="component" value="Unassembled WGS sequence"/>
</dbReference>
<feature type="transmembrane region" description="Helical" evidence="1">
    <location>
        <begin position="6"/>
        <end position="27"/>
    </location>
</feature>
<proteinExistence type="predicted"/>
<reference evidence="2 3" key="1">
    <citation type="submission" date="2018-09" db="EMBL/GenBank/DDBJ databases">
        <title>Roseovarius spongiae sp. nov., isolated from a marine sponge.</title>
        <authorList>
            <person name="Zhuang L."/>
            <person name="Luo L."/>
        </authorList>
    </citation>
    <scope>NUCLEOTIDE SEQUENCE [LARGE SCALE GENOMIC DNA]</scope>
    <source>
        <strain evidence="2 3">HN-E21</strain>
    </source>
</reference>
<organism evidence="2 3">
    <name type="scientific">Roseovarius spongiae</name>
    <dbReference type="NCBI Taxonomy" id="2320272"/>
    <lineage>
        <taxon>Bacteria</taxon>
        <taxon>Pseudomonadati</taxon>
        <taxon>Pseudomonadota</taxon>
        <taxon>Alphaproteobacteria</taxon>
        <taxon>Rhodobacterales</taxon>
        <taxon>Roseobacteraceae</taxon>
        <taxon>Roseovarius</taxon>
    </lineage>
</organism>
<evidence type="ECO:0000313" key="3">
    <source>
        <dbReference type="Proteomes" id="UP000281128"/>
    </source>
</evidence>
<name>A0A3A8B6F5_9RHOB</name>
<sequence length="71" mass="7409">MDIVIWSGAALSLAGLAGLCWCILRVWRAKRAGLGNEEMRAILQGVVPLNTAALLLSVLGLIVVVVGILLG</sequence>
<accession>A0A3A8B6F5</accession>
<keyword evidence="1" id="KW-0472">Membrane</keyword>
<protein>
    <submittedName>
        <fullName evidence="2">Uncharacterized protein</fullName>
    </submittedName>
</protein>
<evidence type="ECO:0000256" key="1">
    <source>
        <dbReference type="SAM" id="Phobius"/>
    </source>
</evidence>
<keyword evidence="1" id="KW-1133">Transmembrane helix</keyword>
<keyword evidence="3" id="KW-1185">Reference proteome</keyword>
<gene>
    <name evidence="2" type="ORF">D6850_03630</name>
</gene>
<dbReference type="RefSeq" id="WP_121163854.1">
    <property type="nucleotide sequence ID" value="NZ_RAPE01000001.1"/>
</dbReference>
<dbReference type="OrthoDB" id="7875737at2"/>
<dbReference type="AlphaFoldDB" id="A0A3A8B6F5"/>
<feature type="transmembrane region" description="Helical" evidence="1">
    <location>
        <begin position="47"/>
        <end position="70"/>
    </location>
</feature>
<evidence type="ECO:0000313" key="2">
    <source>
        <dbReference type="EMBL" id="RKF16645.1"/>
    </source>
</evidence>
<comment type="caution">
    <text evidence="2">The sequence shown here is derived from an EMBL/GenBank/DDBJ whole genome shotgun (WGS) entry which is preliminary data.</text>
</comment>
<keyword evidence="1" id="KW-0812">Transmembrane</keyword>